<dbReference type="InterPro" id="IPR016181">
    <property type="entry name" value="Acyl_CoA_acyltransferase"/>
</dbReference>
<dbReference type="PANTHER" id="PTHR13947:SF37">
    <property type="entry name" value="LD18367P"/>
    <property type="match status" value="1"/>
</dbReference>
<dbReference type="Pfam" id="PF00583">
    <property type="entry name" value="Acetyltransf_1"/>
    <property type="match status" value="1"/>
</dbReference>
<dbReference type="Proteomes" id="UP000515291">
    <property type="component" value="Chromosome"/>
</dbReference>
<dbReference type="GO" id="GO:0008080">
    <property type="term" value="F:N-acetyltransferase activity"/>
    <property type="evidence" value="ECO:0007669"/>
    <property type="project" value="InterPro"/>
</dbReference>
<evidence type="ECO:0000259" key="2">
    <source>
        <dbReference type="PROSITE" id="PS51186"/>
    </source>
</evidence>
<accession>A0A7G6U6T6</accession>
<evidence type="ECO:0000313" key="3">
    <source>
        <dbReference type="EMBL" id="QND74718.1"/>
    </source>
</evidence>
<dbReference type="CDD" id="cd04301">
    <property type="entry name" value="NAT_SF"/>
    <property type="match status" value="1"/>
</dbReference>
<protein>
    <submittedName>
        <fullName evidence="3">GNAT family N-acetyltransferase</fullName>
    </submittedName>
</protein>
<name>A0A7G6U6T6_9BRAD</name>
<dbReference type="RefSeq" id="WP_184513469.1">
    <property type="nucleotide sequence ID" value="NZ_CP050292.1"/>
</dbReference>
<dbReference type="KEGG" id="trb:HB776_28560"/>
<dbReference type="PROSITE" id="PS51186">
    <property type="entry name" value="GNAT"/>
    <property type="match status" value="1"/>
</dbReference>
<proteinExistence type="predicted"/>
<dbReference type="PANTHER" id="PTHR13947">
    <property type="entry name" value="GNAT FAMILY N-ACETYLTRANSFERASE"/>
    <property type="match status" value="1"/>
</dbReference>
<dbReference type="InterPro" id="IPR000182">
    <property type="entry name" value="GNAT_dom"/>
</dbReference>
<feature type="domain" description="N-acetyltransferase" evidence="2">
    <location>
        <begin position="12"/>
        <end position="168"/>
    </location>
</feature>
<keyword evidence="1 3" id="KW-0808">Transferase</keyword>
<dbReference type="AlphaFoldDB" id="A0A7G6U6T6"/>
<evidence type="ECO:0000313" key="4">
    <source>
        <dbReference type="Proteomes" id="UP000515291"/>
    </source>
</evidence>
<evidence type="ECO:0000256" key="1">
    <source>
        <dbReference type="ARBA" id="ARBA00022679"/>
    </source>
</evidence>
<dbReference type="EMBL" id="CP050292">
    <property type="protein sequence ID" value="QND74718.1"/>
    <property type="molecule type" value="Genomic_DNA"/>
</dbReference>
<dbReference type="SUPFAM" id="SSF55729">
    <property type="entry name" value="Acyl-CoA N-acyltransferases (Nat)"/>
    <property type="match status" value="1"/>
</dbReference>
<dbReference type="InterPro" id="IPR050769">
    <property type="entry name" value="NAT_camello-type"/>
</dbReference>
<reference evidence="4" key="1">
    <citation type="journal article" date="2020" name="Mol. Plant Microbe">
        <title>Rhizobial microsymbionts of the narrowly endemic Oxytropis species growing in Kamchatka are characterized by significant genetic diversity and possess a set of genes that are associated with T3SS and T6SS secretion systems and can affect the development of symbiosis.</title>
        <authorList>
            <person name="Safronova V."/>
            <person name="Guro P."/>
            <person name="Sazanova A."/>
            <person name="Kuznetsova I."/>
            <person name="Belimov A."/>
            <person name="Yakubov V."/>
            <person name="Chirak E."/>
            <person name="Afonin A."/>
            <person name="Gogolev Y."/>
            <person name="Andronov E."/>
            <person name="Tikhonovich I."/>
        </authorList>
    </citation>
    <scope>NUCLEOTIDE SEQUENCE [LARGE SCALE GENOMIC DNA]</scope>
    <source>
        <strain evidence="4">581</strain>
    </source>
</reference>
<gene>
    <name evidence="3" type="ORF">HB776_28560</name>
</gene>
<dbReference type="Gene3D" id="3.40.630.30">
    <property type="match status" value="1"/>
</dbReference>
<sequence>MAAQAPDAVQPAVLRDLQPGDIDWVIRSHGELYAAEYGFDASFKALVADIAAEFVASCDATRERCWIAEMDGAPVGSLFLVKASDDVAKFRLLLIDPKARGQKLGQRMVTESIAFARQCGYRKITLWTQSNLGAARKIYQHAGFALVATEPHRSFGQNLIGETWELVL</sequence>
<organism evidence="3 4">
    <name type="scientific">Tardiphaga robiniae</name>
    <dbReference type="NCBI Taxonomy" id="943830"/>
    <lineage>
        <taxon>Bacteria</taxon>
        <taxon>Pseudomonadati</taxon>
        <taxon>Pseudomonadota</taxon>
        <taxon>Alphaproteobacteria</taxon>
        <taxon>Hyphomicrobiales</taxon>
        <taxon>Nitrobacteraceae</taxon>
        <taxon>Tardiphaga</taxon>
    </lineage>
</organism>